<keyword evidence="6 7" id="KW-0131">Cell cycle</keyword>
<feature type="region of interest" description="Disordered" evidence="8">
    <location>
        <begin position="67"/>
        <end position="150"/>
    </location>
</feature>
<feature type="region of interest" description="Disordered" evidence="8">
    <location>
        <begin position="164"/>
        <end position="202"/>
    </location>
</feature>
<sequence length="414" mass="47489">MSCSVGAPDLANEGDPEYISWRNENLDSSLDEVLTFSPDLGLSPVTSLSGSMGLLNCEHRINPRCRLKLSPDSESPSPTEPTNQSQASMETKCFTGLLNLSTPRPDKNIIKSSDSSYGVRIRPKQSTRREQMREHEENASHPGIQKQKSRMKLSDLFDSVEHINEQPRQQSEKAKVKQLAKQANDKKQGKKGSENKRPFVNGISPQFHTAEIEDDHLIGDFSKTYLLPLEKGKHQDLKYISCITLARLLRGGYQDVVQQYHIVDCRYPYEYDGGHIKGAYNLYKEEHISDTFLKNDTHPKSTTLLIFHCEFSSERAPKLCRLLRNLDRNANRYPHLHYPELYILKGGYKEFYGKFKGLCEPQGYVNMLHKSFSDQLKQYHRKNKPCHVSTVRKELFKPLYSNKCTVLKKHPAKD</sequence>
<dbReference type="GO" id="GO:0000086">
    <property type="term" value="P:G2/M transition of mitotic cell cycle"/>
    <property type="evidence" value="ECO:0000318"/>
    <property type="project" value="GO_Central"/>
</dbReference>
<dbReference type="PRINTS" id="PR00716">
    <property type="entry name" value="MPIPHPHTASE"/>
</dbReference>
<gene>
    <name evidence="11 12" type="primary">XB5832479.S</name>
    <name evidence="11" type="synonym">cdc25d</name>
    <name evidence="11" type="synonym">LOC100497395.S</name>
    <name evidence="11" type="synonym">xcdc25d</name>
</gene>
<dbReference type="OrthoDB" id="26523at2759"/>
<feature type="compositionally biased region" description="Basic and acidic residues" evidence="8">
    <location>
        <begin position="183"/>
        <end position="197"/>
    </location>
</feature>
<evidence type="ECO:0000256" key="6">
    <source>
        <dbReference type="ARBA" id="ARBA00023306"/>
    </source>
</evidence>
<keyword evidence="5 7" id="KW-0904">Protein phosphatase</keyword>
<keyword evidence="10" id="KW-1185">Reference proteome</keyword>
<dbReference type="EC" id="3.1.3.48" evidence="7"/>
<feature type="compositionally biased region" description="Basic and acidic residues" evidence="8">
    <location>
        <begin position="127"/>
        <end position="139"/>
    </location>
</feature>
<keyword evidence="3 7" id="KW-0498">Mitosis</keyword>
<dbReference type="Xenbase" id="XB-GENE-5832491">
    <property type="gene designation" value="XB5832479.S"/>
</dbReference>
<dbReference type="GO" id="GO:0110032">
    <property type="term" value="P:positive regulation of G2/MI transition of meiotic cell cycle"/>
    <property type="evidence" value="ECO:0000318"/>
    <property type="project" value="GO_Central"/>
</dbReference>
<evidence type="ECO:0000259" key="9">
    <source>
        <dbReference type="PROSITE" id="PS50206"/>
    </source>
</evidence>
<dbReference type="CTD" id="494708"/>
<dbReference type="InterPro" id="IPR000751">
    <property type="entry name" value="MPI_Phosphatase"/>
</dbReference>
<dbReference type="AlphaFoldDB" id="A0A8J0TDT1"/>
<evidence type="ECO:0000313" key="10">
    <source>
        <dbReference type="Proteomes" id="UP000186698"/>
    </source>
</evidence>
<protein>
    <recommendedName>
        <fullName evidence="7">M-phase inducer phosphatase</fullName>
        <ecNumber evidence="7">3.1.3.48</ecNumber>
    </recommendedName>
</protein>
<keyword evidence="4 7" id="KW-0378">Hydrolase</keyword>
<evidence type="ECO:0000256" key="7">
    <source>
        <dbReference type="RuleBase" id="RU368028"/>
    </source>
</evidence>
<dbReference type="PROSITE" id="PS50206">
    <property type="entry name" value="RHODANESE_3"/>
    <property type="match status" value="1"/>
</dbReference>
<dbReference type="GO" id="GO:0005737">
    <property type="term" value="C:cytoplasm"/>
    <property type="evidence" value="ECO:0000318"/>
    <property type="project" value="GO_Central"/>
</dbReference>
<keyword evidence="2 7" id="KW-0132">Cell division</keyword>
<feature type="domain" description="Rhodanese" evidence="9">
    <location>
        <begin position="256"/>
        <end position="360"/>
    </location>
</feature>
<dbReference type="GO" id="GO:0009794">
    <property type="term" value="P:regulation of mitotic cell cycle, embryonic"/>
    <property type="evidence" value="ECO:0007669"/>
    <property type="project" value="UniProtKB-ARBA"/>
</dbReference>
<proteinExistence type="inferred from homology"/>
<evidence type="ECO:0000313" key="11">
    <source>
        <dbReference type="RefSeq" id="XP_018082469.1"/>
    </source>
</evidence>
<dbReference type="GO" id="GO:0005634">
    <property type="term" value="C:nucleus"/>
    <property type="evidence" value="ECO:0000318"/>
    <property type="project" value="GO_Central"/>
</dbReference>
<dbReference type="PANTHER" id="PTHR10828:SF17">
    <property type="entry name" value="PROTEIN-TYROSINE-PHOSPHATASE"/>
    <property type="match status" value="1"/>
</dbReference>
<evidence type="ECO:0000256" key="3">
    <source>
        <dbReference type="ARBA" id="ARBA00022776"/>
    </source>
</evidence>
<dbReference type="SUPFAM" id="SSF52821">
    <property type="entry name" value="Rhodanese/Cell cycle control phosphatase"/>
    <property type="match status" value="1"/>
</dbReference>
<dbReference type="AGR" id="Xenbase:XB-GENE-5832491"/>
<evidence type="ECO:0000313" key="12">
    <source>
        <dbReference type="Xenbase" id="XB-GENE-5832491"/>
    </source>
</evidence>
<comment type="similarity">
    <text evidence="1 7">Belongs to the MPI phosphatase family.</text>
</comment>
<dbReference type="Proteomes" id="UP000186698">
    <property type="component" value="Chromosome 7S"/>
</dbReference>
<evidence type="ECO:0000256" key="4">
    <source>
        <dbReference type="ARBA" id="ARBA00022801"/>
    </source>
</evidence>
<dbReference type="PANTHER" id="PTHR10828">
    <property type="entry name" value="M-PHASE INDUCER PHOSPHATASE DUAL SPECIFICITY PHOSPHATASE CDC25"/>
    <property type="match status" value="1"/>
</dbReference>
<evidence type="ECO:0000256" key="1">
    <source>
        <dbReference type="ARBA" id="ARBA00011065"/>
    </source>
</evidence>
<dbReference type="GO" id="GO:0051301">
    <property type="term" value="P:cell division"/>
    <property type="evidence" value="ECO:0007669"/>
    <property type="project" value="UniProtKB-UniRule"/>
</dbReference>
<dbReference type="GO" id="GO:0004725">
    <property type="term" value="F:protein tyrosine phosphatase activity"/>
    <property type="evidence" value="ECO:0000318"/>
    <property type="project" value="GO_Central"/>
</dbReference>
<evidence type="ECO:0000256" key="2">
    <source>
        <dbReference type="ARBA" id="ARBA00022618"/>
    </source>
</evidence>
<feature type="compositionally biased region" description="Basic and acidic residues" evidence="8">
    <location>
        <begin position="164"/>
        <end position="175"/>
    </location>
</feature>
<dbReference type="FunFam" id="3.40.250.10:FF:000036">
    <property type="entry name" value="M-phase inducer phosphatase"/>
    <property type="match status" value="1"/>
</dbReference>
<dbReference type="Gene3D" id="3.40.250.10">
    <property type="entry name" value="Rhodanese-like domain"/>
    <property type="match status" value="1"/>
</dbReference>
<organism evidence="10 11">
    <name type="scientific">Xenopus laevis</name>
    <name type="common">African clawed frog</name>
    <dbReference type="NCBI Taxonomy" id="8355"/>
    <lineage>
        <taxon>Eukaryota</taxon>
        <taxon>Metazoa</taxon>
        <taxon>Chordata</taxon>
        <taxon>Craniata</taxon>
        <taxon>Vertebrata</taxon>
        <taxon>Euteleostomi</taxon>
        <taxon>Amphibia</taxon>
        <taxon>Batrachia</taxon>
        <taxon>Anura</taxon>
        <taxon>Pipoidea</taxon>
        <taxon>Pipidae</taxon>
        <taxon>Xenopodinae</taxon>
        <taxon>Xenopus</taxon>
        <taxon>Xenopus</taxon>
    </lineage>
</organism>
<comment type="function">
    <text evidence="7">Tyrosine protein phosphatase which functions as a dosage-dependent inducer of mitotic progression.</text>
</comment>
<dbReference type="GO" id="GO:0010971">
    <property type="term" value="P:positive regulation of G2/M transition of mitotic cell cycle"/>
    <property type="evidence" value="ECO:0000318"/>
    <property type="project" value="GO_Central"/>
</dbReference>
<dbReference type="RefSeq" id="XP_018082469.1">
    <property type="nucleotide sequence ID" value="XM_018226980.2"/>
</dbReference>
<dbReference type="InterPro" id="IPR036873">
    <property type="entry name" value="Rhodanese-like_dom_sf"/>
</dbReference>
<dbReference type="CDD" id="cd01530">
    <property type="entry name" value="Cdc25"/>
    <property type="match status" value="1"/>
</dbReference>
<evidence type="ECO:0000256" key="8">
    <source>
        <dbReference type="SAM" id="MobiDB-lite"/>
    </source>
</evidence>
<dbReference type="GO" id="GO:0032502">
    <property type="term" value="P:developmental process"/>
    <property type="evidence" value="ECO:0007669"/>
    <property type="project" value="UniProtKB-ARBA"/>
</dbReference>
<evidence type="ECO:0000256" key="5">
    <source>
        <dbReference type="ARBA" id="ARBA00022912"/>
    </source>
</evidence>
<dbReference type="Pfam" id="PF00581">
    <property type="entry name" value="Rhodanese"/>
    <property type="match status" value="1"/>
</dbReference>
<name>A0A8J0TDT1_XENLA</name>
<reference evidence="11" key="1">
    <citation type="submission" date="2025-08" db="UniProtKB">
        <authorList>
            <consortium name="RefSeq"/>
        </authorList>
    </citation>
    <scope>IDENTIFICATION</scope>
    <source>
        <strain evidence="11">J_2021</strain>
        <tissue evidence="11">Erythrocytes</tissue>
    </source>
</reference>
<dbReference type="InterPro" id="IPR001763">
    <property type="entry name" value="Rhodanese-like_dom"/>
</dbReference>
<dbReference type="SMART" id="SM00450">
    <property type="entry name" value="RHOD"/>
    <property type="match status" value="1"/>
</dbReference>
<feature type="compositionally biased region" description="Low complexity" evidence="8">
    <location>
        <begin position="70"/>
        <end position="82"/>
    </location>
</feature>
<comment type="catalytic activity">
    <reaction evidence="7">
        <text>O-phospho-L-tyrosyl-[protein] + H2O = L-tyrosyl-[protein] + phosphate</text>
        <dbReference type="Rhea" id="RHEA:10684"/>
        <dbReference type="Rhea" id="RHEA-COMP:10136"/>
        <dbReference type="Rhea" id="RHEA-COMP:20101"/>
        <dbReference type="ChEBI" id="CHEBI:15377"/>
        <dbReference type="ChEBI" id="CHEBI:43474"/>
        <dbReference type="ChEBI" id="CHEBI:46858"/>
        <dbReference type="ChEBI" id="CHEBI:61978"/>
        <dbReference type="EC" id="3.1.3.48"/>
    </reaction>
</comment>
<dbReference type="GeneID" id="494708"/>
<accession>A0A8J0TDT1</accession>